<dbReference type="Pfam" id="PF18480">
    <property type="entry name" value="DUF5615"/>
    <property type="match status" value="1"/>
</dbReference>
<name>A0A518BH87_9BACT</name>
<evidence type="ECO:0000313" key="2">
    <source>
        <dbReference type="EMBL" id="QDU66337.1"/>
    </source>
</evidence>
<organism evidence="2 3">
    <name type="scientific">Engelhardtia mirabilis</name>
    <dbReference type="NCBI Taxonomy" id="2528011"/>
    <lineage>
        <taxon>Bacteria</taxon>
        <taxon>Pseudomonadati</taxon>
        <taxon>Planctomycetota</taxon>
        <taxon>Planctomycetia</taxon>
        <taxon>Planctomycetia incertae sedis</taxon>
        <taxon>Engelhardtia</taxon>
    </lineage>
</organism>
<evidence type="ECO:0000259" key="1">
    <source>
        <dbReference type="Pfam" id="PF18480"/>
    </source>
</evidence>
<accession>A0A518BH87</accession>
<proteinExistence type="predicted"/>
<dbReference type="EMBL" id="CP036287">
    <property type="protein sequence ID" value="QDU66337.1"/>
    <property type="molecule type" value="Genomic_DNA"/>
</dbReference>
<gene>
    <name evidence="2" type="ORF">Pla133_14070</name>
</gene>
<dbReference type="KEGG" id="pbap:Pla133_14070"/>
<feature type="domain" description="DUF5615" evidence="1">
    <location>
        <begin position="1"/>
        <end position="103"/>
    </location>
</feature>
<sequence>MILWLDAQLPPALAPWLASELNVEAQALRDLGLRDASDQVIFDRAREAGAVVLTKDSDFVELVGRLGPPPQIVWLTIGNTTKERLREVFAEHGSRLVKALRAGEDLIEIGKSR</sequence>
<protein>
    <recommendedName>
        <fullName evidence="1">DUF5615 domain-containing protein</fullName>
    </recommendedName>
</protein>
<dbReference type="RefSeq" id="WP_145063966.1">
    <property type="nucleotide sequence ID" value="NZ_CP036287.1"/>
</dbReference>
<dbReference type="Proteomes" id="UP000316921">
    <property type="component" value="Chromosome"/>
</dbReference>
<reference evidence="2 3" key="1">
    <citation type="submission" date="2019-02" db="EMBL/GenBank/DDBJ databases">
        <title>Deep-cultivation of Planctomycetes and their phenomic and genomic characterization uncovers novel biology.</title>
        <authorList>
            <person name="Wiegand S."/>
            <person name="Jogler M."/>
            <person name="Boedeker C."/>
            <person name="Pinto D."/>
            <person name="Vollmers J."/>
            <person name="Rivas-Marin E."/>
            <person name="Kohn T."/>
            <person name="Peeters S.H."/>
            <person name="Heuer A."/>
            <person name="Rast P."/>
            <person name="Oberbeckmann S."/>
            <person name="Bunk B."/>
            <person name="Jeske O."/>
            <person name="Meyerdierks A."/>
            <person name="Storesund J.E."/>
            <person name="Kallscheuer N."/>
            <person name="Luecker S."/>
            <person name="Lage O.M."/>
            <person name="Pohl T."/>
            <person name="Merkel B.J."/>
            <person name="Hornburger P."/>
            <person name="Mueller R.-W."/>
            <person name="Bruemmer F."/>
            <person name="Labrenz M."/>
            <person name="Spormann A.M."/>
            <person name="Op den Camp H."/>
            <person name="Overmann J."/>
            <person name="Amann R."/>
            <person name="Jetten M.S.M."/>
            <person name="Mascher T."/>
            <person name="Medema M.H."/>
            <person name="Devos D.P."/>
            <person name="Kaster A.-K."/>
            <person name="Ovreas L."/>
            <person name="Rohde M."/>
            <person name="Galperin M.Y."/>
            <person name="Jogler C."/>
        </authorList>
    </citation>
    <scope>NUCLEOTIDE SEQUENCE [LARGE SCALE GENOMIC DNA]</scope>
    <source>
        <strain evidence="2 3">Pla133</strain>
    </source>
</reference>
<dbReference type="InterPro" id="IPR041049">
    <property type="entry name" value="DUF5615"/>
</dbReference>
<evidence type="ECO:0000313" key="3">
    <source>
        <dbReference type="Proteomes" id="UP000316921"/>
    </source>
</evidence>
<keyword evidence="3" id="KW-1185">Reference proteome</keyword>
<dbReference type="AlphaFoldDB" id="A0A518BH87"/>